<dbReference type="AlphaFoldDB" id="A0A8H2W6H5"/>
<sequence length="105" mass="11271">MSTTSKDSIMALHGSVTSDTKNSSSSTSLESSSIHSTTTDKSSLHAYSIQQYIADNVHYVPYKSTVNATHNPQTQVATAAEAGHRMSIKLQEFDKKFQGGSDGSE</sequence>
<gene>
    <name evidence="2" type="ORF">SCLTRI_LOCUS10269</name>
</gene>
<dbReference type="EMBL" id="CAJHIA010000037">
    <property type="protein sequence ID" value="CAD6455530.1"/>
    <property type="molecule type" value="Genomic_DNA"/>
</dbReference>
<comment type="caution">
    <text evidence="2">The sequence shown here is derived from an EMBL/GenBank/DDBJ whole genome shotgun (WGS) entry which is preliminary data.</text>
</comment>
<protein>
    <submittedName>
        <fullName evidence="2">603ac3a6-0ccd-4ef1-8d41-9bb16036dd19</fullName>
    </submittedName>
</protein>
<accession>A0A8H2W6H5</accession>
<proteinExistence type="predicted"/>
<feature type="region of interest" description="Disordered" evidence="1">
    <location>
        <begin position="1"/>
        <end position="42"/>
    </location>
</feature>
<evidence type="ECO:0000256" key="1">
    <source>
        <dbReference type="SAM" id="MobiDB-lite"/>
    </source>
</evidence>
<evidence type="ECO:0000313" key="2">
    <source>
        <dbReference type="EMBL" id="CAD6455530.1"/>
    </source>
</evidence>
<dbReference type="OrthoDB" id="3556374at2759"/>
<organism evidence="2 3">
    <name type="scientific">Sclerotinia trifoliorum</name>
    <dbReference type="NCBI Taxonomy" id="28548"/>
    <lineage>
        <taxon>Eukaryota</taxon>
        <taxon>Fungi</taxon>
        <taxon>Dikarya</taxon>
        <taxon>Ascomycota</taxon>
        <taxon>Pezizomycotina</taxon>
        <taxon>Leotiomycetes</taxon>
        <taxon>Helotiales</taxon>
        <taxon>Sclerotiniaceae</taxon>
        <taxon>Sclerotinia</taxon>
    </lineage>
</organism>
<reference evidence="2" key="1">
    <citation type="submission" date="2020-10" db="EMBL/GenBank/DDBJ databases">
        <authorList>
            <person name="Kusch S."/>
        </authorList>
    </citation>
    <scope>NUCLEOTIDE SEQUENCE</scope>
    <source>
        <strain evidence="2">SwB9</strain>
    </source>
</reference>
<feature type="compositionally biased region" description="Low complexity" evidence="1">
    <location>
        <begin position="15"/>
        <end position="39"/>
    </location>
</feature>
<name>A0A8H2W6H5_9HELO</name>
<keyword evidence="3" id="KW-1185">Reference proteome</keyword>
<evidence type="ECO:0000313" key="3">
    <source>
        <dbReference type="Proteomes" id="UP000624404"/>
    </source>
</evidence>
<dbReference type="Proteomes" id="UP000624404">
    <property type="component" value="Unassembled WGS sequence"/>
</dbReference>